<gene>
    <name evidence="2" type="ORF">PENTCL1PPCAC_7402</name>
</gene>
<evidence type="ECO:0000313" key="2">
    <source>
        <dbReference type="EMBL" id="GMS85227.1"/>
    </source>
</evidence>
<dbReference type="EMBL" id="BTSX01000002">
    <property type="protein sequence ID" value="GMS85227.1"/>
    <property type="molecule type" value="Genomic_DNA"/>
</dbReference>
<evidence type="ECO:0008006" key="4">
    <source>
        <dbReference type="Google" id="ProtNLM"/>
    </source>
</evidence>
<accession>A0AAV5SPE2</accession>
<feature type="compositionally biased region" description="Low complexity" evidence="1">
    <location>
        <begin position="54"/>
        <end position="72"/>
    </location>
</feature>
<keyword evidence="3" id="KW-1185">Reference proteome</keyword>
<feature type="region of interest" description="Disordered" evidence="1">
    <location>
        <begin position="49"/>
        <end position="162"/>
    </location>
</feature>
<dbReference type="Proteomes" id="UP001432027">
    <property type="component" value="Unassembled WGS sequence"/>
</dbReference>
<organism evidence="2 3">
    <name type="scientific">Pristionchus entomophagus</name>
    <dbReference type="NCBI Taxonomy" id="358040"/>
    <lineage>
        <taxon>Eukaryota</taxon>
        <taxon>Metazoa</taxon>
        <taxon>Ecdysozoa</taxon>
        <taxon>Nematoda</taxon>
        <taxon>Chromadorea</taxon>
        <taxon>Rhabditida</taxon>
        <taxon>Rhabditina</taxon>
        <taxon>Diplogasteromorpha</taxon>
        <taxon>Diplogasteroidea</taxon>
        <taxon>Neodiplogasteridae</taxon>
        <taxon>Pristionchus</taxon>
    </lineage>
</organism>
<sequence>NRFRVTFYLRRSMSNMMSSAMSAMRSWFKEYVPTSDPANLRTPPLPVEELFGYSSPSSSPGSHSSSSSSAPSIGRITPKSEIMTRGSSRVATKRRSEVSRLEDSRESSIDCPAKRTRKYQLKKDVERQNPEYQKMRQQNNEAVKKSRQRKEEKEAEEKRKSEEEKLLLRSTMLKLMKIYEWDSIVAEKERSTFFNPSPIRSNFSDMTDDELTLYESVRRELFGNL</sequence>
<dbReference type="AlphaFoldDB" id="A0AAV5SPE2"/>
<feature type="non-terminal residue" evidence="2">
    <location>
        <position position="1"/>
    </location>
</feature>
<proteinExistence type="predicted"/>
<feature type="compositionally biased region" description="Basic and acidic residues" evidence="1">
    <location>
        <begin position="94"/>
        <end position="108"/>
    </location>
</feature>
<evidence type="ECO:0000313" key="3">
    <source>
        <dbReference type="Proteomes" id="UP001432027"/>
    </source>
</evidence>
<name>A0AAV5SPE2_9BILA</name>
<dbReference type="Gene3D" id="1.20.5.170">
    <property type="match status" value="1"/>
</dbReference>
<protein>
    <recommendedName>
        <fullName evidence="4">BZIP domain-containing protein</fullName>
    </recommendedName>
</protein>
<comment type="caution">
    <text evidence="2">The sequence shown here is derived from an EMBL/GenBank/DDBJ whole genome shotgun (WGS) entry which is preliminary data.</text>
</comment>
<feature type="compositionally biased region" description="Basic and acidic residues" evidence="1">
    <location>
        <begin position="149"/>
        <end position="162"/>
    </location>
</feature>
<reference evidence="2" key="1">
    <citation type="submission" date="2023-10" db="EMBL/GenBank/DDBJ databases">
        <title>Genome assembly of Pristionchus species.</title>
        <authorList>
            <person name="Yoshida K."/>
            <person name="Sommer R.J."/>
        </authorList>
    </citation>
    <scope>NUCLEOTIDE SEQUENCE</scope>
    <source>
        <strain evidence="2">RS0144</strain>
    </source>
</reference>
<evidence type="ECO:0000256" key="1">
    <source>
        <dbReference type="SAM" id="MobiDB-lite"/>
    </source>
</evidence>